<keyword evidence="2" id="KW-1185">Reference proteome</keyword>
<dbReference type="InterPro" id="IPR033690">
    <property type="entry name" value="Adenylat_kinase_CS"/>
</dbReference>
<evidence type="ECO:0000313" key="1">
    <source>
        <dbReference type="EMBL" id="KAH7135524.1"/>
    </source>
</evidence>
<dbReference type="AlphaFoldDB" id="A0A9P9EE76"/>
<sequence>MAIADAIEQGKKGILVDGYPRCEEQVRGYEECFKVGKLVIGSSGKPHLVLSFSVTKEYAKQRYVDRSRDVNDDEHKFEKRFVKHERENPAVEKVYRDLGTLIECDANGSKEQNVNAMMENLSRDETWRFVERL</sequence>
<evidence type="ECO:0000313" key="2">
    <source>
        <dbReference type="Proteomes" id="UP000700596"/>
    </source>
</evidence>
<organism evidence="1 2">
    <name type="scientific">Dendryphion nanum</name>
    <dbReference type="NCBI Taxonomy" id="256645"/>
    <lineage>
        <taxon>Eukaryota</taxon>
        <taxon>Fungi</taxon>
        <taxon>Dikarya</taxon>
        <taxon>Ascomycota</taxon>
        <taxon>Pezizomycotina</taxon>
        <taxon>Dothideomycetes</taxon>
        <taxon>Pleosporomycetidae</taxon>
        <taxon>Pleosporales</taxon>
        <taxon>Torulaceae</taxon>
        <taxon>Dendryphion</taxon>
    </lineage>
</organism>
<accession>A0A9P9EE76</accession>
<name>A0A9P9EE76_9PLEO</name>
<dbReference type="InterPro" id="IPR027417">
    <property type="entry name" value="P-loop_NTPase"/>
</dbReference>
<dbReference type="Gene3D" id="3.40.50.300">
    <property type="entry name" value="P-loop containing nucleotide triphosphate hydrolases"/>
    <property type="match status" value="1"/>
</dbReference>
<dbReference type="Proteomes" id="UP000700596">
    <property type="component" value="Unassembled WGS sequence"/>
</dbReference>
<gene>
    <name evidence="1" type="ORF">B0J11DRAFT_502339</name>
</gene>
<evidence type="ECO:0008006" key="3">
    <source>
        <dbReference type="Google" id="ProtNLM"/>
    </source>
</evidence>
<reference evidence="1" key="1">
    <citation type="journal article" date="2021" name="Nat. Commun.">
        <title>Genetic determinants of endophytism in the Arabidopsis root mycobiome.</title>
        <authorList>
            <person name="Mesny F."/>
            <person name="Miyauchi S."/>
            <person name="Thiergart T."/>
            <person name="Pickel B."/>
            <person name="Atanasova L."/>
            <person name="Karlsson M."/>
            <person name="Huettel B."/>
            <person name="Barry K.W."/>
            <person name="Haridas S."/>
            <person name="Chen C."/>
            <person name="Bauer D."/>
            <person name="Andreopoulos W."/>
            <person name="Pangilinan J."/>
            <person name="LaButti K."/>
            <person name="Riley R."/>
            <person name="Lipzen A."/>
            <person name="Clum A."/>
            <person name="Drula E."/>
            <person name="Henrissat B."/>
            <person name="Kohler A."/>
            <person name="Grigoriev I.V."/>
            <person name="Martin F.M."/>
            <person name="Hacquard S."/>
        </authorList>
    </citation>
    <scope>NUCLEOTIDE SEQUENCE</scope>
    <source>
        <strain evidence="1">MPI-CAGE-CH-0243</strain>
    </source>
</reference>
<dbReference type="SUPFAM" id="SSF52540">
    <property type="entry name" value="P-loop containing nucleoside triphosphate hydrolases"/>
    <property type="match status" value="1"/>
</dbReference>
<dbReference type="EMBL" id="JAGMWT010000002">
    <property type="protein sequence ID" value="KAH7135524.1"/>
    <property type="molecule type" value="Genomic_DNA"/>
</dbReference>
<comment type="caution">
    <text evidence="1">The sequence shown here is derived from an EMBL/GenBank/DDBJ whole genome shotgun (WGS) entry which is preliminary data.</text>
</comment>
<proteinExistence type="predicted"/>
<dbReference type="PROSITE" id="PS00113">
    <property type="entry name" value="ADENYLATE_KINASE"/>
    <property type="match status" value="1"/>
</dbReference>
<dbReference type="OrthoDB" id="442176at2759"/>
<protein>
    <recommendedName>
        <fullName evidence="3">Adenylate kinase</fullName>
    </recommendedName>
</protein>